<dbReference type="GO" id="GO:0022857">
    <property type="term" value="F:transmembrane transporter activity"/>
    <property type="evidence" value="ECO:0007669"/>
    <property type="project" value="InterPro"/>
</dbReference>
<keyword evidence="3 5" id="KW-1133">Transmembrane helix</keyword>
<keyword evidence="2 5" id="KW-0812">Transmembrane</keyword>
<gene>
    <name evidence="7" type="ORF">P167DRAFT_147643</name>
</gene>
<comment type="subcellular location">
    <subcellularLocation>
        <location evidence="1">Membrane</location>
        <topology evidence="1">Multi-pass membrane protein</topology>
    </subcellularLocation>
</comment>
<evidence type="ECO:0000256" key="1">
    <source>
        <dbReference type="ARBA" id="ARBA00004141"/>
    </source>
</evidence>
<evidence type="ECO:0000256" key="3">
    <source>
        <dbReference type="ARBA" id="ARBA00022989"/>
    </source>
</evidence>
<dbReference type="GO" id="GO:0005886">
    <property type="term" value="C:plasma membrane"/>
    <property type="evidence" value="ECO:0007669"/>
    <property type="project" value="TreeGrafter"/>
</dbReference>
<feature type="transmembrane region" description="Helical" evidence="5">
    <location>
        <begin position="347"/>
        <end position="374"/>
    </location>
</feature>
<feature type="transmembrane region" description="Helical" evidence="5">
    <location>
        <begin position="462"/>
        <end position="483"/>
    </location>
</feature>
<feature type="transmembrane region" description="Helical" evidence="5">
    <location>
        <begin position="428"/>
        <end position="450"/>
    </location>
</feature>
<dbReference type="Pfam" id="PF07690">
    <property type="entry name" value="MFS_1"/>
    <property type="match status" value="1"/>
</dbReference>
<feature type="transmembrane region" description="Helical" evidence="5">
    <location>
        <begin position="490"/>
        <end position="513"/>
    </location>
</feature>
<evidence type="ECO:0000256" key="2">
    <source>
        <dbReference type="ARBA" id="ARBA00022692"/>
    </source>
</evidence>
<reference evidence="7 8" key="1">
    <citation type="journal article" date="2018" name="Nat. Ecol. Evol.">
        <title>Pezizomycetes genomes reveal the molecular basis of ectomycorrhizal truffle lifestyle.</title>
        <authorList>
            <person name="Murat C."/>
            <person name="Payen T."/>
            <person name="Noel B."/>
            <person name="Kuo A."/>
            <person name="Morin E."/>
            <person name="Chen J."/>
            <person name="Kohler A."/>
            <person name="Krizsan K."/>
            <person name="Balestrini R."/>
            <person name="Da Silva C."/>
            <person name="Montanini B."/>
            <person name="Hainaut M."/>
            <person name="Levati E."/>
            <person name="Barry K.W."/>
            <person name="Belfiori B."/>
            <person name="Cichocki N."/>
            <person name="Clum A."/>
            <person name="Dockter R.B."/>
            <person name="Fauchery L."/>
            <person name="Guy J."/>
            <person name="Iotti M."/>
            <person name="Le Tacon F."/>
            <person name="Lindquist E.A."/>
            <person name="Lipzen A."/>
            <person name="Malagnac F."/>
            <person name="Mello A."/>
            <person name="Molinier V."/>
            <person name="Miyauchi S."/>
            <person name="Poulain J."/>
            <person name="Riccioni C."/>
            <person name="Rubini A."/>
            <person name="Sitrit Y."/>
            <person name="Splivallo R."/>
            <person name="Traeger S."/>
            <person name="Wang M."/>
            <person name="Zifcakova L."/>
            <person name="Wipf D."/>
            <person name="Zambonelli A."/>
            <person name="Paolocci F."/>
            <person name="Nowrousian M."/>
            <person name="Ottonello S."/>
            <person name="Baldrian P."/>
            <person name="Spatafora J.W."/>
            <person name="Henrissat B."/>
            <person name="Nagy L.G."/>
            <person name="Aury J.M."/>
            <person name="Wincker P."/>
            <person name="Grigoriev I.V."/>
            <person name="Bonfante P."/>
            <person name="Martin F.M."/>
        </authorList>
    </citation>
    <scope>NUCLEOTIDE SEQUENCE [LARGE SCALE GENOMIC DNA]</scope>
    <source>
        <strain evidence="7 8">CCBAS932</strain>
    </source>
</reference>
<feature type="transmembrane region" description="Helical" evidence="5">
    <location>
        <begin position="114"/>
        <end position="133"/>
    </location>
</feature>
<dbReference type="SUPFAM" id="SSF103473">
    <property type="entry name" value="MFS general substrate transporter"/>
    <property type="match status" value="1"/>
</dbReference>
<dbReference type="InterPro" id="IPR036259">
    <property type="entry name" value="MFS_trans_sf"/>
</dbReference>
<dbReference type="InParanoid" id="A0A3N4KQN0"/>
<evidence type="ECO:0000313" key="7">
    <source>
        <dbReference type="EMBL" id="RPB12894.1"/>
    </source>
</evidence>
<evidence type="ECO:0000256" key="5">
    <source>
        <dbReference type="SAM" id="Phobius"/>
    </source>
</evidence>
<feature type="domain" description="Major facilitator superfamily (MFS) profile" evidence="6">
    <location>
        <begin position="75"/>
        <end position="547"/>
    </location>
</feature>
<dbReference type="InterPro" id="IPR011701">
    <property type="entry name" value="MFS"/>
</dbReference>
<dbReference type="InterPro" id="IPR020846">
    <property type="entry name" value="MFS_dom"/>
</dbReference>
<name>A0A3N4KQN0_9PEZI</name>
<dbReference type="PROSITE" id="PS50850">
    <property type="entry name" value="MFS"/>
    <property type="match status" value="1"/>
</dbReference>
<keyword evidence="4 5" id="KW-0472">Membrane</keyword>
<dbReference type="AlphaFoldDB" id="A0A3N4KQN0"/>
<evidence type="ECO:0000259" key="6">
    <source>
        <dbReference type="PROSITE" id="PS50850"/>
    </source>
</evidence>
<feature type="transmembrane region" description="Helical" evidence="5">
    <location>
        <begin position="205"/>
        <end position="223"/>
    </location>
</feature>
<dbReference type="PANTHER" id="PTHR23502:SF29">
    <property type="entry name" value="TRANSPORTER, PUTATIVE (AFU_ORTHOLOGUE AFUA_6G06680)-RELATED"/>
    <property type="match status" value="1"/>
</dbReference>
<feature type="transmembrane region" description="Helical" evidence="5">
    <location>
        <begin position="386"/>
        <end position="407"/>
    </location>
</feature>
<organism evidence="7 8">
    <name type="scientific">Morchella conica CCBAS932</name>
    <dbReference type="NCBI Taxonomy" id="1392247"/>
    <lineage>
        <taxon>Eukaryota</taxon>
        <taxon>Fungi</taxon>
        <taxon>Dikarya</taxon>
        <taxon>Ascomycota</taxon>
        <taxon>Pezizomycotina</taxon>
        <taxon>Pezizomycetes</taxon>
        <taxon>Pezizales</taxon>
        <taxon>Morchellaceae</taxon>
        <taxon>Morchella</taxon>
    </lineage>
</organism>
<feature type="transmembrane region" description="Helical" evidence="5">
    <location>
        <begin position="525"/>
        <end position="545"/>
    </location>
</feature>
<evidence type="ECO:0000313" key="8">
    <source>
        <dbReference type="Proteomes" id="UP000277580"/>
    </source>
</evidence>
<proteinExistence type="predicted"/>
<dbReference type="Gene3D" id="1.20.1250.20">
    <property type="entry name" value="MFS general substrate transporter like domains"/>
    <property type="match status" value="1"/>
</dbReference>
<sequence>MGLGILEPSAGGHVPGTSFMGAMGPKNNVGGYEGEQMDPKLKYDTSGPVPIVLVPQPSDDPNDPLNWSLVKRDCITAILCCVSVLASCLSSILASNTIYIAIHINENVNRVAALTGYHLCGVGASGLIIVATARVWGKRHLYVLGTVLLCITSIWAGAAQSYKSLLWARIIQGVAVCPFEALVNASVGDLYCVHQRGKRMAMTNFALFGGAFMTPVVVGKITTVMGWRWPFYFVGIFAGVCVPFVFFFCPETAYRRATQYNTDLSSNSQTHILPFNGRVTPAAMDFPDPIPVLSKEAGATPIENLDTDIPPPRATFLQSLALFNGRKTSDSLWKLILRPIVLIVHPAVFWGMLTQGALIGWSVMIGVVIAYIFMMAPVRFHEEQIGYMYTGAFLGAMLGFLLAGMLADWSTRVMTRWNKGVFEPEFRILLVLPQAITGITGVFLFGWAASKPETYGWALPDFFFGMEVMGMIIGAVAASLYIVDAHRSIAVEVFTTFLLFKNFFSYALTTGAFDWLMELGTWRLFWTMGIAQIAVCALSIPMYVWGKKNRRLMQRWDILRLCRLD</sequence>
<dbReference type="Proteomes" id="UP000277580">
    <property type="component" value="Unassembled WGS sequence"/>
</dbReference>
<dbReference type="OrthoDB" id="2585655at2759"/>
<feature type="transmembrane region" description="Helical" evidence="5">
    <location>
        <begin position="75"/>
        <end position="102"/>
    </location>
</feature>
<feature type="transmembrane region" description="Helical" evidence="5">
    <location>
        <begin position="170"/>
        <end position="193"/>
    </location>
</feature>
<evidence type="ECO:0000256" key="4">
    <source>
        <dbReference type="ARBA" id="ARBA00023136"/>
    </source>
</evidence>
<dbReference type="EMBL" id="ML119126">
    <property type="protein sequence ID" value="RPB12894.1"/>
    <property type="molecule type" value="Genomic_DNA"/>
</dbReference>
<feature type="transmembrane region" description="Helical" evidence="5">
    <location>
        <begin position="229"/>
        <end position="249"/>
    </location>
</feature>
<feature type="transmembrane region" description="Helical" evidence="5">
    <location>
        <begin position="140"/>
        <end position="158"/>
    </location>
</feature>
<protein>
    <submittedName>
        <fullName evidence="7">MFS general substrate transporter</fullName>
    </submittedName>
</protein>
<dbReference type="FunCoup" id="A0A3N4KQN0">
    <property type="interactions" value="18"/>
</dbReference>
<accession>A0A3N4KQN0</accession>
<dbReference type="PANTHER" id="PTHR23502">
    <property type="entry name" value="MAJOR FACILITATOR SUPERFAMILY"/>
    <property type="match status" value="1"/>
</dbReference>
<dbReference type="STRING" id="1392247.A0A3N4KQN0"/>
<keyword evidence="8" id="KW-1185">Reference proteome</keyword>